<accession>A0A8J7Q4Y5</accession>
<organism evidence="6 7">
    <name type="scientific">Acanthopleuribacter pedis</name>
    <dbReference type="NCBI Taxonomy" id="442870"/>
    <lineage>
        <taxon>Bacteria</taxon>
        <taxon>Pseudomonadati</taxon>
        <taxon>Acidobacteriota</taxon>
        <taxon>Holophagae</taxon>
        <taxon>Acanthopleuribacterales</taxon>
        <taxon>Acanthopleuribacteraceae</taxon>
        <taxon>Acanthopleuribacter</taxon>
    </lineage>
</organism>
<dbReference type="GO" id="GO:0005737">
    <property type="term" value="C:cytoplasm"/>
    <property type="evidence" value="ECO:0007669"/>
    <property type="project" value="UniProtKB-SubCell"/>
</dbReference>
<sequence length="158" mass="17959">MKVHLLWVGRKGKREPESELCQRYLTRLESRVRFSEKVLKPFQGGNQSTTDIQQRESARLLAELNPDDYLILCDERGKNVSSKGLAKLFADRERAAARRLVFCIGGAMGVADALRQRADFMLSLSQMTLPHALARVLLVEQIYRAHCINSGHPYHHEG</sequence>
<dbReference type="Proteomes" id="UP000664417">
    <property type="component" value="Unassembled WGS sequence"/>
</dbReference>
<evidence type="ECO:0000256" key="4">
    <source>
        <dbReference type="ARBA" id="ARBA00038303"/>
    </source>
</evidence>
<dbReference type="PIRSF" id="PIRSF004505">
    <property type="entry name" value="MT_bac"/>
    <property type="match status" value="1"/>
</dbReference>
<dbReference type="SUPFAM" id="SSF75217">
    <property type="entry name" value="alpha/beta knot"/>
    <property type="match status" value="1"/>
</dbReference>
<dbReference type="Pfam" id="PF02590">
    <property type="entry name" value="SPOUT_MTase"/>
    <property type="match status" value="1"/>
</dbReference>
<keyword evidence="5" id="KW-0698">rRNA processing</keyword>
<evidence type="ECO:0000256" key="1">
    <source>
        <dbReference type="ARBA" id="ARBA00022603"/>
    </source>
</evidence>
<comment type="caution">
    <text evidence="5">Lacks conserved residue(s) required for the propagation of feature annotation.</text>
</comment>
<dbReference type="HAMAP" id="MF_00658">
    <property type="entry name" value="23SrRNA_methyltr_H"/>
    <property type="match status" value="1"/>
</dbReference>
<dbReference type="GO" id="GO:0070038">
    <property type="term" value="F:rRNA (pseudouridine-N3-)-methyltransferase activity"/>
    <property type="evidence" value="ECO:0007669"/>
    <property type="project" value="UniProtKB-UniRule"/>
</dbReference>
<dbReference type="EMBL" id="JAFREP010000008">
    <property type="protein sequence ID" value="MBO1319140.1"/>
    <property type="molecule type" value="Genomic_DNA"/>
</dbReference>
<gene>
    <name evidence="5" type="primary">rlmH</name>
    <name evidence="6" type="ORF">J3U88_11775</name>
</gene>
<proteinExistence type="inferred from homology"/>
<evidence type="ECO:0000313" key="7">
    <source>
        <dbReference type="Proteomes" id="UP000664417"/>
    </source>
</evidence>
<evidence type="ECO:0000313" key="6">
    <source>
        <dbReference type="EMBL" id="MBO1319140.1"/>
    </source>
</evidence>
<feature type="binding site" evidence="5">
    <location>
        <begin position="124"/>
        <end position="129"/>
    </location>
    <ligand>
        <name>S-adenosyl-L-methionine</name>
        <dbReference type="ChEBI" id="CHEBI:59789"/>
    </ligand>
</feature>
<keyword evidence="5" id="KW-0963">Cytoplasm</keyword>
<dbReference type="AlphaFoldDB" id="A0A8J7Q4Y5"/>
<feature type="binding site" evidence="5">
    <location>
        <position position="105"/>
    </location>
    <ligand>
        <name>S-adenosyl-L-methionine</name>
        <dbReference type="ChEBI" id="CHEBI:59789"/>
    </ligand>
</feature>
<dbReference type="InterPro" id="IPR029028">
    <property type="entry name" value="Alpha/beta_knot_MTases"/>
</dbReference>
<reference evidence="6" key="1">
    <citation type="submission" date="2021-03" db="EMBL/GenBank/DDBJ databases">
        <authorList>
            <person name="Wang G."/>
        </authorList>
    </citation>
    <scope>NUCLEOTIDE SEQUENCE</scope>
    <source>
        <strain evidence="6">KCTC 12899</strain>
    </source>
</reference>
<comment type="subunit">
    <text evidence="5">Homodimer.</text>
</comment>
<dbReference type="PANTHER" id="PTHR33603:SF1">
    <property type="entry name" value="RIBOSOMAL RNA LARGE SUBUNIT METHYLTRANSFERASE H"/>
    <property type="match status" value="1"/>
</dbReference>
<dbReference type="InterPro" id="IPR029026">
    <property type="entry name" value="tRNA_m1G_MTases_N"/>
</dbReference>
<evidence type="ECO:0000256" key="5">
    <source>
        <dbReference type="HAMAP-Rule" id="MF_00658"/>
    </source>
</evidence>
<dbReference type="EC" id="2.1.1.177" evidence="5"/>
<keyword evidence="3 5" id="KW-0949">S-adenosyl-L-methionine</keyword>
<keyword evidence="2 5" id="KW-0808">Transferase</keyword>
<dbReference type="PANTHER" id="PTHR33603">
    <property type="entry name" value="METHYLTRANSFERASE"/>
    <property type="match status" value="1"/>
</dbReference>
<dbReference type="CDD" id="cd18081">
    <property type="entry name" value="RlmH-like"/>
    <property type="match status" value="1"/>
</dbReference>
<dbReference type="RefSeq" id="WP_207858959.1">
    <property type="nucleotide sequence ID" value="NZ_JAFREP010000008.1"/>
</dbReference>
<dbReference type="InterPro" id="IPR003742">
    <property type="entry name" value="RlmH-like"/>
</dbReference>
<evidence type="ECO:0000256" key="2">
    <source>
        <dbReference type="ARBA" id="ARBA00022679"/>
    </source>
</evidence>
<comment type="function">
    <text evidence="5">Specifically methylates the pseudouridine at position 1915 (m3Psi1915) in 23S rRNA.</text>
</comment>
<comment type="similarity">
    <text evidence="4 5">Belongs to the RNA methyltransferase RlmH family.</text>
</comment>
<comment type="caution">
    <text evidence="6">The sequence shown here is derived from an EMBL/GenBank/DDBJ whole genome shotgun (WGS) entry which is preliminary data.</text>
</comment>
<protein>
    <recommendedName>
        <fullName evidence="5">Ribosomal RNA large subunit methyltransferase H</fullName>
        <ecNumber evidence="5">2.1.1.177</ecNumber>
    </recommendedName>
    <alternativeName>
        <fullName evidence="5">23S rRNA (pseudouridine1915-N3)-methyltransferase</fullName>
    </alternativeName>
    <alternativeName>
        <fullName evidence="5">23S rRNA m3Psi1915 methyltransferase</fullName>
    </alternativeName>
    <alternativeName>
        <fullName evidence="5">rRNA (pseudouridine-N3-)-methyltransferase RlmH</fullName>
    </alternativeName>
</protein>
<comment type="subcellular location">
    <subcellularLocation>
        <location evidence="5">Cytoplasm</location>
    </subcellularLocation>
</comment>
<keyword evidence="7" id="KW-1185">Reference proteome</keyword>
<name>A0A8J7Q4Y5_9BACT</name>
<dbReference type="Gene3D" id="3.40.1280.10">
    <property type="match status" value="1"/>
</dbReference>
<comment type="catalytic activity">
    <reaction evidence="5">
        <text>pseudouridine(1915) in 23S rRNA + S-adenosyl-L-methionine = N(3)-methylpseudouridine(1915) in 23S rRNA + S-adenosyl-L-homocysteine + H(+)</text>
        <dbReference type="Rhea" id="RHEA:42752"/>
        <dbReference type="Rhea" id="RHEA-COMP:10221"/>
        <dbReference type="Rhea" id="RHEA-COMP:10222"/>
        <dbReference type="ChEBI" id="CHEBI:15378"/>
        <dbReference type="ChEBI" id="CHEBI:57856"/>
        <dbReference type="ChEBI" id="CHEBI:59789"/>
        <dbReference type="ChEBI" id="CHEBI:65314"/>
        <dbReference type="ChEBI" id="CHEBI:74486"/>
        <dbReference type="EC" id="2.1.1.177"/>
    </reaction>
</comment>
<evidence type="ECO:0000256" key="3">
    <source>
        <dbReference type="ARBA" id="ARBA00022691"/>
    </source>
</evidence>
<keyword evidence="1 5" id="KW-0489">Methyltransferase</keyword>